<comment type="subunit">
    <text evidence="24">Heterotrimer of 3 chains: alpha (C8A), beta (C8B) and gamma (C8G); the alpha and gamma chains are disulfide bonded. Component of the membrane attack complex (MAC), composed of complement C5b, C6, C7, C8A, C8B, C8G and multiple copies of the pore-forming subunit C9.</text>
</comment>
<dbReference type="SMART" id="SM00192">
    <property type="entry name" value="LDLa"/>
    <property type="match status" value="1"/>
</dbReference>
<evidence type="ECO:0000256" key="25">
    <source>
        <dbReference type="PROSITE-ProRule" id="PRU00124"/>
    </source>
</evidence>
<dbReference type="PROSITE" id="PS50068">
    <property type="entry name" value="LDLRA_2"/>
    <property type="match status" value="1"/>
</dbReference>
<dbReference type="GO" id="GO:0044218">
    <property type="term" value="C:other organism cell membrane"/>
    <property type="evidence" value="ECO:0007669"/>
    <property type="project" value="UniProtKB-KW"/>
</dbReference>
<dbReference type="PROSITE" id="PS01209">
    <property type="entry name" value="LDLRA_1"/>
    <property type="match status" value="1"/>
</dbReference>
<keyword evidence="11" id="KW-0732">Signal</keyword>
<dbReference type="PROSITE" id="PS50092">
    <property type="entry name" value="TSP1"/>
    <property type="match status" value="2"/>
</dbReference>
<dbReference type="InterPro" id="IPR001862">
    <property type="entry name" value="MAC_perforin"/>
</dbReference>
<keyword evidence="6" id="KW-0964">Secreted</keyword>
<evidence type="ECO:0000256" key="10">
    <source>
        <dbReference type="ARBA" id="ARBA00022692"/>
    </source>
</evidence>
<evidence type="ECO:0000256" key="19">
    <source>
        <dbReference type="ARBA" id="ARBA00023162"/>
    </source>
</evidence>
<dbReference type="SMART" id="SM00457">
    <property type="entry name" value="MACPF"/>
    <property type="match status" value="1"/>
</dbReference>
<name>A0A5N5PHI4_PANHP</name>
<evidence type="ECO:0000256" key="18">
    <source>
        <dbReference type="ARBA" id="ARBA00023157"/>
    </source>
</evidence>
<reference evidence="27 28" key="1">
    <citation type="submission" date="2019-06" db="EMBL/GenBank/DDBJ databases">
        <title>A chromosome-scale genome assembly of the striped catfish, Pangasianodon hypophthalmus.</title>
        <authorList>
            <person name="Wen M."/>
            <person name="Zahm M."/>
            <person name="Roques C."/>
            <person name="Cabau C."/>
            <person name="Klopp C."/>
            <person name="Donnadieu C."/>
            <person name="Jouanno E."/>
            <person name="Avarre J.-C."/>
            <person name="Campet M."/>
            <person name="Ha T.T.T."/>
            <person name="Dugue R."/>
            <person name="Lampietro C."/>
            <person name="Louis A."/>
            <person name="Herpin A."/>
            <person name="Echchiki A."/>
            <person name="Berthelot C."/>
            <person name="Parey E."/>
            <person name="Roest-Crollius H."/>
            <person name="Braasch I."/>
            <person name="Postlethwait J."/>
            <person name="Bobe J."/>
            <person name="Montfort J."/>
            <person name="Bouchez O."/>
            <person name="Begum T."/>
            <person name="Schartl M."/>
            <person name="Guiguen Y."/>
        </authorList>
    </citation>
    <scope>NUCLEOTIDE SEQUENCE [LARGE SCALE GENOMIC DNA]</scope>
    <source>
        <strain evidence="27 28">Indonesia</strain>
        <tissue evidence="27">Blood</tissue>
    </source>
</reference>
<evidence type="ECO:0000256" key="9">
    <source>
        <dbReference type="ARBA" id="ARBA00022588"/>
    </source>
</evidence>
<dbReference type="InterPro" id="IPR048831">
    <property type="entry name" value="C8A_B_C6_EGF-like"/>
</dbReference>
<evidence type="ECO:0000256" key="22">
    <source>
        <dbReference type="ARBA" id="ARBA00031383"/>
    </source>
</evidence>
<evidence type="ECO:0000256" key="21">
    <source>
        <dbReference type="ARBA" id="ARBA00023298"/>
    </source>
</evidence>
<evidence type="ECO:0000256" key="12">
    <source>
        <dbReference type="ARBA" id="ARBA00022737"/>
    </source>
</evidence>
<evidence type="ECO:0000256" key="3">
    <source>
        <dbReference type="ARBA" id="ARBA00009214"/>
    </source>
</evidence>
<accession>A0A5N5PHI4</accession>
<evidence type="ECO:0000256" key="17">
    <source>
        <dbReference type="ARBA" id="ARBA00023136"/>
    </source>
</evidence>
<feature type="domain" description="MACPF" evidence="26">
    <location>
        <begin position="176"/>
        <end position="522"/>
    </location>
</feature>
<evidence type="ECO:0000259" key="26">
    <source>
        <dbReference type="PROSITE" id="PS51412"/>
    </source>
</evidence>
<dbReference type="Pfam" id="PF21195">
    <property type="entry name" value="EGF_C8A_B_C6"/>
    <property type="match status" value="1"/>
</dbReference>
<keyword evidence="17" id="KW-0472">Membrane</keyword>
<dbReference type="PROSITE" id="PS00279">
    <property type="entry name" value="MACPF_1"/>
    <property type="match status" value="1"/>
</dbReference>
<protein>
    <recommendedName>
        <fullName evidence="4">Complement component C8 beta chain</fullName>
    </recommendedName>
    <alternativeName>
        <fullName evidence="22">Complement component 8 subunit beta</fullName>
    </alternativeName>
</protein>
<dbReference type="PANTHER" id="PTHR45742">
    <property type="entry name" value="COMPLEMENT COMPONENT C6"/>
    <property type="match status" value="1"/>
</dbReference>
<dbReference type="InterPro" id="IPR000884">
    <property type="entry name" value="TSP1_rpt"/>
</dbReference>
<feature type="disulfide bond" evidence="25">
    <location>
        <begin position="158"/>
        <end position="173"/>
    </location>
</feature>
<dbReference type="Pfam" id="PF00057">
    <property type="entry name" value="Ldl_recept_a"/>
    <property type="match status" value="1"/>
</dbReference>
<comment type="caution">
    <text evidence="27">The sequence shown here is derived from an EMBL/GenBank/DDBJ whole genome shotgun (WGS) entry which is preliminary data.</text>
</comment>
<dbReference type="AlphaFoldDB" id="A0A5N5PHI4"/>
<dbReference type="InterPro" id="IPR000742">
    <property type="entry name" value="EGF"/>
</dbReference>
<dbReference type="Pfam" id="PF01823">
    <property type="entry name" value="MACPF"/>
    <property type="match status" value="1"/>
</dbReference>
<sequence length="609" mass="68281">MIEKQKDCVWHAALSDKRKISPVIPFDFVVSLVPSPLTTMIFLPTTRHTLSTAALQALFICAVVVVCRSQSPPPLSPVDCSLSEWSHWTRCDPCLKKRFRHATVLQLSQFGGEPCHELGHEEESCTPPSRYSCRSSVPLCQGFQCPSTGRCVPEGLRCNGDDDCGDGSDELNCKKVFKACNQPTEEFYGIENLAKGINVLNNNLEGLVLDNRYYAGGCLPHFIQDVRFRKPYNVQQYTFETKGSYDFKLESYDSYREYSEHTMRATMSRTTISFSFAIPNVFKIGFNYDESKYRKSVQKLRSYAGKMNKFIHAHSRLELARYALKVDNLMLHPEFLSRLRALPIEYTYGEYRQLYSDYGTHYITEATLGGDFDYTLILNKDNMEKSGYTLNDAKSCLQMGLKLGINIQGVYVSGGISGGGCKGLLKEFGETVSHSSMVEDYVAVVRGGDSETVSRLASKQFPTPDIMQLWGEAVHYNPDFISTKMEPLYELVKGKDFTNANMLKKNLKRALMEFLRESDSCRCAPCLNNGVAVLKGTRCDCICPTGFSGLSCEDTKRSGMPVDGNWSCWSEWSACSGQTKKRTRQCTNPAPRNGGGSCQGIHEDSTDCF</sequence>
<dbReference type="InterPro" id="IPR036055">
    <property type="entry name" value="LDL_receptor-like_sf"/>
</dbReference>
<dbReference type="PROSITE" id="PS00022">
    <property type="entry name" value="EGF_1"/>
    <property type="match status" value="1"/>
</dbReference>
<evidence type="ECO:0000313" key="28">
    <source>
        <dbReference type="Proteomes" id="UP000327468"/>
    </source>
</evidence>
<keyword evidence="16" id="KW-0473">Membrane attack complex</keyword>
<keyword evidence="10" id="KW-0812">Transmembrane</keyword>
<dbReference type="PROSITE" id="PS51412">
    <property type="entry name" value="MACPF_2"/>
    <property type="match status" value="1"/>
</dbReference>
<dbReference type="GO" id="GO:0006958">
    <property type="term" value="P:complement activation, classical pathway"/>
    <property type="evidence" value="ECO:0007669"/>
    <property type="project" value="UniProtKB-KW"/>
</dbReference>
<keyword evidence="14" id="KW-0391">Immunity</keyword>
<dbReference type="Gene3D" id="2.10.25.10">
    <property type="entry name" value="Laminin"/>
    <property type="match status" value="1"/>
</dbReference>
<evidence type="ECO:0000256" key="14">
    <source>
        <dbReference type="ARBA" id="ARBA00022859"/>
    </source>
</evidence>
<evidence type="ECO:0000256" key="23">
    <source>
        <dbReference type="ARBA" id="ARBA00093292"/>
    </source>
</evidence>
<dbReference type="InterPro" id="IPR023415">
    <property type="entry name" value="LDLR_class-A_CS"/>
</dbReference>
<dbReference type="InterPro" id="IPR020863">
    <property type="entry name" value="MACPF_CS"/>
</dbReference>
<evidence type="ECO:0000256" key="24">
    <source>
        <dbReference type="ARBA" id="ARBA00093472"/>
    </source>
</evidence>
<dbReference type="GO" id="GO:0005576">
    <property type="term" value="C:extracellular region"/>
    <property type="evidence" value="ECO:0007669"/>
    <property type="project" value="UniProtKB-SubCell"/>
</dbReference>
<keyword evidence="13" id="KW-0204">Cytolysis</keyword>
<organism evidence="27 28">
    <name type="scientific">Pangasianodon hypophthalmus</name>
    <name type="common">Striped catfish</name>
    <name type="synonym">Helicophagus hypophthalmus</name>
    <dbReference type="NCBI Taxonomy" id="310915"/>
    <lineage>
        <taxon>Eukaryota</taxon>
        <taxon>Metazoa</taxon>
        <taxon>Chordata</taxon>
        <taxon>Craniata</taxon>
        <taxon>Vertebrata</taxon>
        <taxon>Euteleostomi</taxon>
        <taxon>Actinopterygii</taxon>
        <taxon>Neopterygii</taxon>
        <taxon>Teleostei</taxon>
        <taxon>Ostariophysi</taxon>
        <taxon>Siluriformes</taxon>
        <taxon>Pangasiidae</taxon>
        <taxon>Pangasianodon</taxon>
    </lineage>
</organism>
<dbReference type="SUPFAM" id="SSF82895">
    <property type="entry name" value="TSP-1 type 1 repeat"/>
    <property type="match status" value="2"/>
</dbReference>
<comment type="function">
    <text evidence="23">Component of the membrane attack complex (MAC), a multiprotein complex activated by the complement cascade, which inserts into a target cell membrane and forms a pore, leading to target cell membrane rupture and cell lysis. The MAC is initiated by proteolytic cleavage of C5 into complement C5b in response to the classical, alternative, lectin and GZMK complement pathways. The complement pathways consist in a cascade of proteins that leads to phagocytosis and breakdown of pathogens and signaling that strengthens the adaptive immune system. C8B, together with C8A and C8G, inserts into the target membrane, but does not form pores by itself. During MAC assembly, associates with C5b, C6 and C7 to form the C5b8 intermediate complex that inserts into the target membrane and traverses the bilayer increasing membrane rigidity.</text>
</comment>
<dbReference type="SUPFAM" id="SSF57424">
    <property type="entry name" value="LDL receptor-like module"/>
    <property type="match status" value="1"/>
</dbReference>
<keyword evidence="12" id="KW-0677">Repeat</keyword>
<keyword evidence="9" id="KW-0399">Innate immunity</keyword>
<keyword evidence="18 25" id="KW-1015">Disulfide bond</keyword>
<dbReference type="Proteomes" id="UP000327468">
    <property type="component" value="Chromosome 4"/>
</dbReference>
<keyword evidence="19" id="KW-0179">Complement alternate pathway</keyword>
<dbReference type="PANTHER" id="PTHR45742:SF5">
    <property type="entry name" value="COMPLEMENT COMPONENT C8 BETA CHAIN"/>
    <property type="match status" value="1"/>
</dbReference>
<dbReference type="GO" id="GO:0006957">
    <property type="term" value="P:complement activation, alternative pathway"/>
    <property type="evidence" value="ECO:0007669"/>
    <property type="project" value="UniProtKB-KW"/>
</dbReference>
<keyword evidence="7" id="KW-0245">EGF-like domain</keyword>
<evidence type="ECO:0000256" key="1">
    <source>
        <dbReference type="ARBA" id="ARBA00004276"/>
    </source>
</evidence>
<keyword evidence="5" id="KW-1134">Transmembrane beta strand</keyword>
<evidence type="ECO:0000256" key="5">
    <source>
        <dbReference type="ARBA" id="ARBA00022452"/>
    </source>
</evidence>
<evidence type="ECO:0000256" key="4">
    <source>
        <dbReference type="ARBA" id="ARBA00013949"/>
    </source>
</evidence>
<keyword evidence="20" id="KW-0325">Glycoprotein</keyword>
<evidence type="ECO:0000256" key="11">
    <source>
        <dbReference type="ARBA" id="ARBA00022729"/>
    </source>
</evidence>
<dbReference type="SMART" id="SM00209">
    <property type="entry name" value="TSP1"/>
    <property type="match status" value="2"/>
</dbReference>
<dbReference type="GO" id="GO:0005579">
    <property type="term" value="C:membrane attack complex"/>
    <property type="evidence" value="ECO:0007669"/>
    <property type="project" value="UniProtKB-KW"/>
</dbReference>
<dbReference type="InterPro" id="IPR002172">
    <property type="entry name" value="LDrepeatLR_classA_rpt"/>
</dbReference>
<comment type="caution">
    <text evidence="25">Lacks conserved residue(s) required for the propagation of feature annotation.</text>
</comment>
<evidence type="ECO:0000256" key="6">
    <source>
        <dbReference type="ARBA" id="ARBA00022525"/>
    </source>
</evidence>
<evidence type="ECO:0000256" key="8">
    <source>
        <dbReference type="ARBA" id="ARBA00022537"/>
    </source>
</evidence>
<dbReference type="InterPro" id="IPR020864">
    <property type="entry name" value="MACPF"/>
</dbReference>
<evidence type="ECO:0000313" key="27">
    <source>
        <dbReference type="EMBL" id="KAB5578995.1"/>
    </source>
</evidence>
<evidence type="ECO:0000256" key="13">
    <source>
        <dbReference type="ARBA" id="ARBA00022852"/>
    </source>
</evidence>
<comment type="subcellular location">
    <subcellularLocation>
        <location evidence="2">Secreted</location>
    </subcellularLocation>
    <subcellularLocation>
        <location evidence="1">Target cell membrane</location>
        <topology evidence="1">Multi-pass membrane protein</topology>
    </subcellularLocation>
</comment>
<evidence type="ECO:0000256" key="15">
    <source>
        <dbReference type="ARBA" id="ARBA00022875"/>
    </source>
</evidence>
<proteinExistence type="inferred from homology"/>
<keyword evidence="28" id="KW-1185">Reference proteome</keyword>
<dbReference type="PRINTS" id="PR00764">
    <property type="entry name" value="COMPLEMENTC9"/>
</dbReference>
<keyword evidence="8" id="KW-1052">Target cell membrane</keyword>
<dbReference type="GO" id="GO:0031640">
    <property type="term" value="P:killing of cells of another organism"/>
    <property type="evidence" value="ECO:0007669"/>
    <property type="project" value="UniProtKB-KW"/>
</dbReference>
<keyword evidence="15" id="KW-0180">Complement pathway</keyword>
<keyword evidence="21" id="KW-1053">Target membrane</keyword>
<dbReference type="Gene3D" id="4.10.400.10">
    <property type="entry name" value="Low-density Lipoprotein Receptor"/>
    <property type="match status" value="1"/>
</dbReference>
<evidence type="ECO:0000256" key="7">
    <source>
        <dbReference type="ARBA" id="ARBA00022536"/>
    </source>
</evidence>
<dbReference type="Gene3D" id="2.20.100.10">
    <property type="entry name" value="Thrombospondin type-1 (TSP1) repeat"/>
    <property type="match status" value="2"/>
</dbReference>
<comment type="similarity">
    <text evidence="3">Belongs to the complement C6/C7/C8/C9 family.</text>
</comment>
<evidence type="ECO:0000256" key="20">
    <source>
        <dbReference type="ARBA" id="ARBA00023180"/>
    </source>
</evidence>
<evidence type="ECO:0000256" key="2">
    <source>
        <dbReference type="ARBA" id="ARBA00004613"/>
    </source>
</evidence>
<dbReference type="EMBL" id="VFJC01000005">
    <property type="protein sequence ID" value="KAB5578995.1"/>
    <property type="molecule type" value="Genomic_DNA"/>
</dbReference>
<evidence type="ECO:0000256" key="16">
    <source>
        <dbReference type="ARBA" id="ARBA00023058"/>
    </source>
</evidence>
<dbReference type="InterPro" id="IPR036383">
    <property type="entry name" value="TSP1_rpt_sf"/>
</dbReference>
<dbReference type="PROSITE" id="PS01186">
    <property type="entry name" value="EGF_2"/>
    <property type="match status" value="1"/>
</dbReference>
<gene>
    <name evidence="27" type="ORF">PHYPO_G00189470</name>
</gene>